<dbReference type="Proteomes" id="UP000195442">
    <property type="component" value="Unassembled WGS sequence"/>
</dbReference>
<dbReference type="Pfam" id="PF13439">
    <property type="entry name" value="Glyco_transf_4"/>
    <property type="match status" value="1"/>
</dbReference>
<keyword evidence="1" id="KW-0328">Glycosyltransferase</keyword>
<sequence>MLAINRIALVSFHFAEYIVNLALALSEKANVLLILYQDNVNDELGADWLNKTQKPGLEIVILTRPRRSVRSTIKNANQLIKAIQQFAPDVIHYQEGPQDSLMLSLPFLTKIPSLLTIHDPKPHSGQDAKELSRFTFFRMIMRRTVDVAITHGNIMATELTNMYPRLGNKVWSIAHGPLGAGFDGTVALRPEGCRLLFFGRIHAYKGLVYFIESVITLRDKGYPVIGVVAGQGTDLEPHRQRMTDAGCFEIIDKYIAAEDIPGLFLDSLITVLPYTDGTQSGVAAMALSFGRPVVASEVGSIPELVRAGINGLLVPPRDTDQLTLALESIITDNTLWQDLANGALSLKYGELSWRAIADQTLLAYEAAMQIKSAA</sequence>
<dbReference type="PANTHER" id="PTHR12526:SF510">
    <property type="entry name" value="D-INOSITOL 3-PHOSPHATE GLYCOSYLTRANSFERASE"/>
    <property type="match status" value="1"/>
</dbReference>
<dbReference type="RefSeq" id="WP_087146503.1">
    <property type="nucleotide sequence ID" value="NZ_FUKJ01000134.1"/>
</dbReference>
<dbReference type="OrthoDB" id="9790710at2"/>
<evidence type="ECO:0000259" key="3">
    <source>
        <dbReference type="Pfam" id="PF13439"/>
    </source>
</evidence>
<dbReference type="GO" id="GO:0016757">
    <property type="term" value="F:glycosyltransferase activity"/>
    <property type="evidence" value="ECO:0007669"/>
    <property type="project" value="UniProtKB-KW"/>
</dbReference>
<dbReference type="CDD" id="cd03801">
    <property type="entry name" value="GT4_PimA-like"/>
    <property type="match status" value="1"/>
</dbReference>
<dbReference type="InterPro" id="IPR028098">
    <property type="entry name" value="Glyco_trans_4-like_N"/>
</dbReference>
<evidence type="ECO:0000256" key="1">
    <source>
        <dbReference type="ARBA" id="ARBA00022676"/>
    </source>
</evidence>
<keyword evidence="5" id="KW-1185">Reference proteome</keyword>
<dbReference type="EMBL" id="FUKJ01000134">
    <property type="protein sequence ID" value="SJM91351.1"/>
    <property type="molecule type" value="Genomic_DNA"/>
</dbReference>
<name>A0A1R4H5P3_9GAMM</name>
<dbReference type="Gene3D" id="3.40.50.2000">
    <property type="entry name" value="Glycogen Phosphorylase B"/>
    <property type="match status" value="2"/>
</dbReference>
<evidence type="ECO:0000313" key="5">
    <source>
        <dbReference type="Proteomes" id="UP000195442"/>
    </source>
</evidence>
<evidence type="ECO:0000313" key="4">
    <source>
        <dbReference type="EMBL" id="SJM91351.1"/>
    </source>
</evidence>
<protein>
    <submittedName>
        <fullName evidence="4">Glycosyl transferase, group 1</fullName>
    </submittedName>
</protein>
<reference evidence="5" key="1">
    <citation type="submission" date="2017-02" db="EMBL/GenBank/DDBJ databases">
        <authorList>
            <person name="Daims H."/>
        </authorList>
    </citation>
    <scope>NUCLEOTIDE SEQUENCE [LARGE SCALE GENOMIC DNA]</scope>
</reference>
<evidence type="ECO:0000256" key="2">
    <source>
        <dbReference type="ARBA" id="ARBA00022679"/>
    </source>
</evidence>
<dbReference type="SUPFAM" id="SSF53756">
    <property type="entry name" value="UDP-Glycosyltransferase/glycogen phosphorylase"/>
    <property type="match status" value="1"/>
</dbReference>
<dbReference type="Pfam" id="PF13692">
    <property type="entry name" value="Glyco_trans_1_4"/>
    <property type="match status" value="1"/>
</dbReference>
<dbReference type="AlphaFoldDB" id="A0A1R4H5P3"/>
<gene>
    <name evidence="4" type="ORF">CRENPOLYSF2_2190005</name>
</gene>
<accession>A0A1R4H5P3</accession>
<organism evidence="4 5">
    <name type="scientific">Crenothrix polyspora</name>
    <dbReference type="NCBI Taxonomy" id="360316"/>
    <lineage>
        <taxon>Bacteria</taxon>
        <taxon>Pseudomonadati</taxon>
        <taxon>Pseudomonadota</taxon>
        <taxon>Gammaproteobacteria</taxon>
        <taxon>Methylococcales</taxon>
        <taxon>Crenotrichaceae</taxon>
        <taxon>Crenothrix</taxon>
    </lineage>
</organism>
<keyword evidence="2 4" id="KW-0808">Transferase</keyword>
<feature type="domain" description="Glycosyltransferase subfamily 4-like N-terminal" evidence="3">
    <location>
        <begin position="17"/>
        <end position="164"/>
    </location>
</feature>
<dbReference type="PANTHER" id="PTHR12526">
    <property type="entry name" value="GLYCOSYLTRANSFERASE"/>
    <property type="match status" value="1"/>
</dbReference>
<proteinExistence type="predicted"/>